<proteinExistence type="predicted"/>
<keyword evidence="1" id="KW-0238">DNA-binding</keyword>
<name>A0ABU6W882_9FABA</name>
<comment type="caution">
    <text evidence="5">The sequence shown here is derived from an EMBL/GenBank/DDBJ whole genome shotgun (WGS) entry which is preliminary data.</text>
</comment>
<feature type="zinc finger region" description="C3H1-type" evidence="2">
    <location>
        <begin position="503"/>
        <end position="531"/>
    </location>
</feature>
<dbReference type="Proteomes" id="UP001341840">
    <property type="component" value="Unassembled WGS sequence"/>
</dbReference>
<gene>
    <name evidence="5" type="ORF">PIB30_019121</name>
</gene>
<keyword evidence="2" id="KW-0862">Zinc</keyword>
<dbReference type="InterPro" id="IPR000571">
    <property type="entry name" value="Znf_CCCH"/>
</dbReference>
<reference evidence="5 6" key="1">
    <citation type="journal article" date="2023" name="Plants (Basel)">
        <title>Bridging the Gap: Combining Genomics and Transcriptomics Approaches to Understand Stylosanthes scabra, an Orphan Legume from the Brazilian Caatinga.</title>
        <authorList>
            <person name="Ferreira-Neto J.R.C."/>
            <person name="da Silva M.D."/>
            <person name="Binneck E."/>
            <person name="de Melo N.F."/>
            <person name="da Silva R.H."/>
            <person name="de Melo A.L.T.M."/>
            <person name="Pandolfi V."/>
            <person name="Bustamante F.O."/>
            <person name="Brasileiro-Vidal A.C."/>
            <person name="Benko-Iseppon A.M."/>
        </authorList>
    </citation>
    <scope>NUCLEOTIDE SEQUENCE [LARGE SCALE GENOMIC DNA]</scope>
    <source>
        <tissue evidence="5">Leaves</tissue>
    </source>
</reference>
<sequence>MKRARKSKSKSNRVSWAPASNLCQIKLFLSDDCPSKVGLKSQDHLQAKTSSMLPSIINEHMDLPPGFEDNHFLNQPKVELSRIFPIKWLRPPLFAFRDNWQVAAGEESKEKMDQKLREMKVLEAVYPRISTIPPSPSVSRDVEKEGYDDNLTPLIPIIPIEEEDSMDINPEVAVTKPADTPTKLLSQNLQQYIAAMTPINSECNTSATVGLSASGNSMSAVSPGSEPDLAAASALVAAAIMKSNEQGNPIDMDLLVKIFNDPIMIEKLVNQRGTSAAPITTSSNTGFKPAAFGTKPTSTVDLVPTAPKQAASSVSMLMPTSNKPAIPPVPLSRPSSGNLATSSVTLPPQATTPSPPPPLPSTSTFNMHRPVNNNVHHVTNVMLPSLEPQPPQQDRILSSGIKRTAPLPCVNSSSELSTVPLKSTAVNFHAGANQVRSTAASVPYQTSSTGSSFAVKDADYYKNLIRQHGADKQDGQESLIGIRHNNFQDLKTVNNFKQREVIFKNQKPCIYFNSSRGCRNGANCPYQHDISAQWVAGSDLVAQNAKRMKLGTEVNGRI</sequence>
<feature type="compositionally biased region" description="Polar residues" evidence="3">
    <location>
        <begin position="333"/>
        <end position="344"/>
    </location>
</feature>
<dbReference type="PANTHER" id="PTHR33400:SF9">
    <property type="entry name" value="C3H1-TYPE DOMAIN-CONTAINING PROTEIN"/>
    <property type="match status" value="1"/>
</dbReference>
<organism evidence="5 6">
    <name type="scientific">Stylosanthes scabra</name>
    <dbReference type="NCBI Taxonomy" id="79078"/>
    <lineage>
        <taxon>Eukaryota</taxon>
        <taxon>Viridiplantae</taxon>
        <taxon>Streptophyta</taxon>
        <taxon>Embryophyta</taxon>
        <taxon>Tracheophyta</taxon>
        <taxon>Spermatophyta</taxon>
        <taxon>Magnoliopsida</taxon>
        <taxon>eudicotyledons</taxon>
        <taxon>Gunneridae</taxon>
        <taxon>Pentapetalae</taxon>
        <taxon>rosids</taxon>
        <taxon>fabids</taxon>
        <taxon>Fabales</taxon>
        <taxon>Fabaceae</taxon>
        <taxon>Papilionoideae</taxon>
        <taxon>50 kb inversion clade</taxon>
        <taxon>dalbergioids sensu lato</taxon>
        <taxon>Dalbergieae</taxon>
        <taxon>Pterocarpus clade</taxon>
        <taxon>Stylosanthes</taxon>
    </lineage>
</organism>
<evidence type="ECO:0000256" key="3">
    <source>
        <dbReference type="SAM" id="MobiDB-lite"/>
    </source>
</evidence>
<dbReference type="PANTHER" id="PTHR33400">
    <property type="entry name" value="ZINC FINGER CCCH DOMAIN-CONTAINING PROTEIN 6-RELATED"/>
    <property type="match status" value="1"/>
</dbReference>
<feature type="domain" description="C3H1-type" evidence="4">
    <location>
        <begin position="503"/>
        <end position="531"/>
    </location>
</feature>
<evidence type="ECO:0000259" key="4">
    <source>
        <dbReference type="PROSITE" id="PS50103"/>
    </source>
</evidence>
<evidence type="ECO:0000256" key="2">
    <source>
        <dbReference type="PROSITE-ProRule" id="PRU00723"/>
    </source>
</evidence>
<evidence type="ECO:0000313" key="6">
    <source>
        <dbReference type="Proteomes" id="UP001341840"/>
    </source>
</evidence>
<keyword evidence="2" id="KW-0863">Zinc-finger</keyword>
<keyword evidence="6" id="KW-1185">Reference proteome</keyword>
<protein>
    <recommendedName>
        <fullName evidence="4">C3H1-type domain-containing protein</fullName>
    </recommendedName>
</protein>
<keyword evidence="2" id="KW-0479">Metal-binding</keyword>
<dbReference type="EMBL" id="JASCZI010181301">
    <property type="protein sequence ID" value="MED6181405.1"/>
    <property type="molecule type" value="Genomic_DNA"/>
</dbReference>
<evidence type="ECO:0000256" key="1">
    <source>
        <dbReference type="ARBA" id="ARBA00023125"/>
    </source>
</evidence>
<feature type="region of interest" description="Disordered" evidence="3">
    <location>
        <begin position="318"/>
        <end position="362"/>
    </location>
</feature>
<accession>A0ABU6W882</accession>
<evidence type="ECO:0000313" key="5">
    <source>
        <dbReference type="EMBL" id="MED6181405.1"/>
    </source>
</evidence>
<dbReference type="PROSITE" id="PS50103">
    <property type="entry name" value="ZF_C3H1"/>
    <property type="match status" value="1"/>
</dbReference>